<evidence type="ECO:0000259" key="2">
    <source>
        <dbReference type="SMART" id="SM00382"/>
    </source>
</evidence>
<sequence>MTAFPWFPIGHQIACGTVGRLRAEGAGYQVLHDQSSERLMLVIASDSTAGKGAAASTVATKFEGVDFSGRSFLAISMSKAEEPVPMLQWPKRFGLPTSPDIKAMGKAISDLRQRDPQAEVGSALFVTSIEVCLPVKDSDRPEDLKRLAAQILVGSGQIPSLDIGSVRGLNPWVSAQDIEFFLEALGISEVLEPPAPEDFSLPGRPALEAFFREYVIEPSADPARYDALRVQLPNGILLYGPPGSGKTHAVDTLVAALRRPVFRLDLGEIGSPFIHQTTVAMRKAFEQAKRSAPSLLILEEIDAVAPARGPMSHDHKVEELTEILRMIESAAKNGVLVLGTTNRREALDPAVLRKGRFDQSVHVDYPTKEEVELALRGMLKDRPHDLPDLSKESQFLAGHPMSDVAWVVNEAARLAARSKRDMIENDDLEHALARLGSSS</sequence>
<dbReference type="InterPro" id="IPR003959">
    <property type="entry name" value="ATPase_AAA_core"/>
</dbReference>
<dbReference type="PANTHER" id="PTHR23076:SF97">
    <property type="entry name" value="ATP-DEPENDENT ZINC METALLOPROTEASE YME1L1"/>
    <property type="match status" value="1"/>
</dbReference>
<dbReference type="Proteomes" id="UP000324797">
    <property type="component" value="Unassembled WGS sequence"/>
</dbReference>
<dbReference type="GO" id="GO:0016887">
    <property type="term" value="F:ATP hydrolysis activity"/>
    <property type="evidence" value="ECO:0007669"/>
    <property type="project" value="InterPro"/>
</dbReference>
<dbReference type="InterPro" id="IPR003960">
    <property type="entry name" value="ATPase_AAA_CS"/>
</dbReference>
<keyword evidence="1" id="KW-0547">Nucleotide-binding</keyword>
<comment type="caution">
    <text evidence="3">The sequence shown here is derived from an EMBL/GenBank/DDBJ whole genome shotgun (WGS) entry which is preliminary data.</text>
</comment>
<proteinExistence type="inferred from homology"/>
<dbReference type="InterPro" id="IPR027417">
    <property type="entry name" value="P-loop_NTPase"/>
</dbReference>
<dbReference type="GO" id="GO:0006508">
    <property type="term" value="P:proteolysis"/>
    <property type="evidence" value="ECO:0007669"/>
    <property type="project" value="TreeGrafter"/>
</dbReference>
<reference evidence="3 4" key="1">
    <citation type="submission" date="2019-08" db="EMBL/GenBank/DDBJ databases">
        <title>Bradyrhizobium hipponensis sp. nov., a rhizobium isolated from a Lupinus angustifolius root nodule in Tunisia.</title>
        <authorList>
            <person name="Off K."/>
            <person name="Rejili M."/>
            <person name="Mars M."/>
            <person name="Brachmann A."/>
            <person name="Marin M."/>
        </authorList>
    </citation>
    <scope>NUCLEOTIDE SEQUENCE [LARGE SCALE GENOMIC DNA]</scope>
    <source>
        <strain evidence="4">aSej3</strain>
    </source>
</reference>
<dbReference type="Pfam" id="PF00004">
    <property type="entry name" value="AAA"/>
    <property type="match status" value="1"/>
</dbReference>
<evidence type="ECO:0000313" key="4">
    <source>
        <dbReference type="Proteomes" id="UP000324797"/>
    </source>
</evidence>
<dbReference type="PROSITE" id="PS00674">
    <property type="entry name" value="AAA"/>
    <property type="match status" value="1"/>
</dbReference>
<comment type="similarity">
    <text evidence="1">Belongs to the AAA ATPase family.</text>
</comment>
<dbReference type="GO" id="GO:0004176">
    <property type="term" value="F:ATP-dependent peptidase activity"/>
    <property type="evidence" value="ECO:0007669"/>
    <property type="project" value="TreeGrafter"/>
</dbReference>
<protein>
    <submittedName>
        <fullName evidence="3">ATP-binding protein</fullName>
    </submittedName>
</protein>
<dbReference type="CDD" id="cd19481">
    <property type="entry name" value="RecA-like_protease"/>
    <property type="match status" value="1"/>
</dbReference>
<organism evidence="3 4">
    <name type="scientific">Bradyrhizobium hipponense</name>
    <dbReference type="NCBI Taxonomy" id="2605638"/>
    <lineage>
        <taxon>Bacteria</taxon>
        <taxon>Pseudomonadati</taxon>
        <taxon>Pseudomonadota</taxon>
        <taxon>Alphaproteobacteria</taxon>
        <taxon>Hyphomicrobiales</taxon>
        <taxon>Nitrobacteraceae</taxon>
        <taxon>Bradyrhizobium</taxon>
    </lineage>
</organism>
<keyword evidence="1 3" id="KW-0067">ATP-binding</keyword>
<dbReference type="GO" id="GO:0005886">
    <property type="term" value="C:plasma membrane"/>
    <property type="evidence" value="ECO:0007669"/>
    <property type="project" value="TreeGrafter"/>
</dbReference>
<keyword evidence="4" id="KW-1185">Reference proteome</keyword>
<dbReference type="GO" id="GO:0005524">
    <property type="term" value="F:ATP binding"/>
    <property type="evidence" value="ECO:0007669"/>
    <property type="project" value="UniProtKB-KW"/>
</dbReference>
<dbReference type="Gene3D" id="3.40.50.300">
    <property type="entry name" value="P-loop containing nucleotide triphosphate hydrolases"/>
    <property type="match status" value="1"/>
</dbReference>
<dbReference type="Gene3D" id="1.10.8.60">
    <property type="match status" value="1"/>
</dbReference>
<evidence type="ECO:0000313" key="3">
    <source>
        <dbReference type="EMBL" id="TYO61482.1"/>
    </source>
</evidence>
<accession>A0A5S4YBZ3</accession>
<feature type="domain" description="AAA+ ATPase" evidence="2">
    <location>
        <begin position="232"/>
        <end position="367"/>
    </location>
</feature>
<gene>
    <name evidence="3" type="ORF">FXV83_38015</name>
</gene>
<evidence type="ECO:0000256" key="1">
    <source>
        <dbReference type="RuleBase" id="RU003651"/>
    </source>
</evidence>
<dbReference type="SUPFAM" id="SSF52540">
    <property type="entry name" value="P-loop containing nucleoside triphosphate hydrolases"/>
    <property type="match status" value="1"/>
</dbReference>
<name>A0A5S4YBZ3_9BRAD</name>
<dbReference type="SMART" id="SM00382">
    <property type="entry name" value="AAA"/>
    <property type="match status" value="1"/>
</dbReference>
<dbReference type="InterPro" id="IPR003593">
    <property type="entry name" value="AAA+_ATPase"/>
</dbReference>
<dbReference type="RefSeq" id="WP_148744985.1">
    <property type="nucleotide sequence ID" value="NZ_VSTH01000178.1"/>
</dbReference>
<dbReference type="GO" id="GO:0030163">
    <property type="term" value="P:protein catabolic process"/>
    <property type="evidence" value="ECO:0007669"/>
    <property type="project" value="TreeGrafter"/>
</dbReference>
<dbReference type="PANTHER" id="PTHR23076">
    <property type="entry name" value="METALLOPROTEASE M41 FTSH"/>
    <property type="match status" value="1"/>
</dbReference>
<dbReference type="EMBL" id="VSTH01000178">
    <property type="protein sequence ID" value="TYO61482.1"/>
    <property type="molecule type" value="Genomic_DNA"/>
</dbReference>
<dbReference type="AlphaFoldDB" id="A0A5S4YBZ3"/>